<gene>
    <name evidence="2" type="ORF">SPOG_02910</name>
</gene>
<dbReference type="OrthoDB" id="5316104at2759"/>
<dbReference type="Pfam" id="PF08594">
    <property type="entry name" value="UPF0300"/>
    <property type="match status" value="1"/>
</dbReference>
<evidence type="ECO:0000256" key="1">
    <source>
        <dbReference type="ARBA" id="ARBA00006688"/>
    </source>
</evidence>
<dbReference type="InterPro" id="IPR013903">
    <property type="entry name" value="Meiotic_expression"/>
</dbReference>
<dbReference type="GeneID" id="25037231"/>
<dbReference type="RefSeq" id="XP_013021025.1">
    <property type="nucleotide sequence ID" value="XM_013165571.1"/>
</dbReference>
<name>S9W826_SCHCR</name>
<organism evidence="2 3">
    <name type="scientific">Schizosaccharomyces cryophilus (strain OY26 / ATCC MYA-4695 / CBS 11777 / NBRC 106824 / NRRL Y48691)</name>
    <name type="common">Fission yeast</name>
    <dbReference type="NCBI Taxonomy" id="653667"/>
    <lineage>
        <taxon>Eukaryota</taxon>
        <taxon>Fungi</taxon>
        <taxon>Dikarya</taxon>
        <taxon>Ascomycota</taxon>
        <taxon>Taphrinomycotina</taxon>
        <taxon>Schizosaccharomycetes</taxon>
        <taxon>Schizosaccharomycetales</taxon>
        <taxon>Schizosaccharomycetaceae</taxon>
        <taxon>Schizosaccharomyces</taxon>
    </lineage>
</organism>
<accession>S9W826</accession>
<dbReference type="HOGENOM" id="CLU_687277_0_0_1"/>
<dbReference type="Proteomes" id="UP000015464">
    <property type="component" value="Unassembled WGS sequence"/>
</dbReference>
<comment type="similarity">
    <text evidence="1">Belongs to the UPF0300 family.</text>
</comment>
<evidence type="ECO:0000313" key="3">
    <source>
        <dbReference type="Proteomes" id="UP000015464"/>
    </source>
</evidence>
<dbReference type="STRING" id="653667.S9W826"/>
<dbReference type="AlphaFoldDB" id="S9W826"/>
<dbReference type="EMBL" id="KE546988">
    <property type="protein sequence ID" value="EPY53860.1"/>
    <property type="molecule type" value="Genomic_DNA"/>
</dbReference>
<dbReference type="OMA" id="FATGNFT"/>
<evidence type="ECO:0000313" key="2">
    <source>
        <dbReference type="EMBL" id="EPY53860.1"/>
    </source>
</evidence>
<sequence>MSSRKTQLFSDPMLEYLDEKQDNSFFKKTTKAIQQLISSPSENNSKVVSSNPGKLVQGVDVQVSDQLFLSKFGKEVISEDCLSLSREAFVSENDNATIRNPFSNGVACTIMNRQNKLYLKCSKDSVFQHTPLEEKVYEFQDDEVTVQKRMDVFFRKYRSDALSLCMHFATGNFTMPILIRHVFLYDYYPKEIQDSIWRAMLVYISQQVKNGTYTLFHYHCAQRKVGNIRMYLVKPDDIYRFQNQSDWAAISNKRFLCYMHLADESEQIVMKREKVCKEYFADVEISKGDLGWLFFILSIGVNAKAFPVHYYIKSIAPGVLRNDDEDCIFTYRPKDSLLFQKSSHRLRMTEWLKELRSDLEICKDQRFRQIKKSIYMQPFFHLTKPIGCSDNISNSQSYLCT</sequence>
<protein>
    <submittedName>
        <fullName evidence="2">Uncharacterized protein</fullName>
    </submittedName>
</protein>
<keyword evidence="3" id="KW-1185">Reference proteome</keyword>
<proteinExistence type="inferred from homology"/>
<reference evidence="2 3" key="1">
    <citation type="journal article" date="2011" name="Science">
        <title>Comparative functional genomics of the fission yeasts.</title>
        <authorList>
            <person name="Rhind N."/>
            <person name="Chen Z."/>
            <person name="Yassour M."/>
            <person name="Thompson D.A."/>
            <person name="Haas B.J."/>
            <person name="Habib N."/>
            <person name="Wapinski I."/>
            <person name="Roy S."/>
            <person name="Lin M.F."/>
            <person name="Heiman D.I."/>
            <person name="Young S.K."/>
            <person name="Furuya K."/>
            <person name="Guo Y."/>
            <person name="Pidoux A."/>
            <person name="Chen H.M."/>
            <person name="Robbertse B."/>
            <person name="Goldberg J.M."/>
            <person name="Aoki K."/>
            <person name="Bayne E.H."/>
            <person name="Berlin A.M."/>
            <person name="Desjardins C.A."/>
            <person name="Dobbs E."/>
            <person name="Dukaj L."/>
            <person name="Fan L."/>
            <person name="FitzGerald M.G."/>
            <person name="French C."/>
            <person name="Gujja S."/>
            <person name="Hansen K."/>
            <person name="Keifenheim D."/>
            <person name="Levin J.Z."/>
            <person name="Mosher R.A."/>
            <person name="Mueller C.A."/>
            <person name="Pfiffner J."/>
            <person name="Priest M."/>
            <person name="Russ C."/>
            <person name="Smialowska A."/>
            <person name="Swoboda P."/>
            <person name="Sykes S.M."/>
            <person name="Vaughn M."/>
            <person name="Vengrova S."/>
            <person name="Yoder R."/>
            <person name="Zeng Q."/>
            <person name="Allshire R."/>
            <person name="Baulcombe D."/>
            <person name="Birren B.W."/>
            <person name="Brown W."/>
            <person name="Ekwall K."/>
            <person name="Kellis M."/>
            <person name="Leatherwood J."/>
            <person name="Levin H."/>
            <person name="Margalit H."/>
            <person name="Martienssen R."/>
            <person name="Nieduszynski C.A."/>
            <person name="Spatafora J.W."/>
            <person name="Friedman N."/>
            <person name="Dalgaard J.Z."/>
            <person name="Baumann P."/>
            <person name="Niki H."/>
            <person name="Regev A."/>
            <person name="Nusbaum C."/>
        </authorList>
    </citation>
    <scope>NUCLEOTIDE SEQUENCE [LARGE SCALE GENOMIC DNA]</scope>
    <source>
        <strain evidence="3">OY26 / ATCC MYA-4695 / CBS 11777 / NBRC 106824 / NRRL Y48691</strain>
    </source>
</reference>